<comment type="caution">
    <text evidence="1">The sequence shown here is derived from an EMBL/GenBank/DDBJ whole genome shotgun (WGS) entry which is preliminary data.</text>
</comment>
<keyword evidence="2" id="KW-1185">Reference proteome</keyword>
<gene>
    <name evidence="1" type="ORF">OPV22_024361</name>
</gene>
<accession>A0AAV8QK55</accession>
<evidence type="ECO:0000313" key="1">
    <source>
        <dbReference type="EMBL" id="KAJ8480634.1"/>
    </source>
</evidence>
<dbReference type="Proteomes" id="UP001222027">
    <property type="component" value="Unassembled WGS sequence"/>
</dbReference>
<protein>
    <submittedName>
        <fullName evidence="1">Uncharacterized protein</fullName>
    </submittedName>
</protein>
<proteinExistence type="predicted"/>
<evidence type="ECO:0000313" key="2">
    <source>
        <dbReference type="Proteomes" id="UP001222027"/>
    </source>
</evidence>
<sequence length="116" mass="13728">MSGLLKHYKKVRSKEGTDWKRVENFKKSEKQRRGTTGSPRHGSDIMWLHVHESHLVYLSIGKDVGPWMMGPYGHHWPKQCCSHFSTLVDLWILLYPPHNSFQMHRFLKKERIQSTS</sequence>
<reference evidence="1 2" key="1">
    <citation type="submission" date="2022-12" db="EMBL/GenBank/DDBJ databases">
        <title>Chromosome-scale assembly of the Ensete ventricosum genome.</title>
        <authorList>
            <person name="Dussert Y."/>
            <person name="Stocks J."/>
            <person name="Wendawek A."/>
            <person name="Woldeyes F."/>
            <person name="Nichols R.A."/>
            <person name="Borrell J.S."/>
        </authorList>
    </citation>
    <scope>NUCLEOTIDE SEQUENCE [LARGE SCALE GENOMIC DNA]</scope>
    <source>
        <strain evidence="2">cv. Maze</strain>
        <tissue evidence="1">Seeds</tissue>
    </source>
</reference>
<organism evidence="1 2">
    <name type="scientific">Ensete ventricosum</name>
    <name type="common">Abyssinian banana</name>
    <name type="synonym">Musa ensete</name>
    <dbReference type="NCBI Taxonomy" id="4639"/>
    <lineage>
        <taxon>Eukaryota</taxon>
        <taxon>Viridiplantae</taxon>
        <taxon>Streptophyta</taxon>
        <taxon>Embryophyta</taxon>
        <taxon>Tracheophyta</taxon>
        <taxon>Spermatophyta</taxon>
        <taxon>Magnoliopsida</taxon>
        <taxon>Liliopsida</taxon>
        <taxon>Zingiberales</taxon>
        <taxon>Musaceae</taxon>
        <taxon>Ensete</taxon>
    </lineage>
</organism>
<name>A0AAV8QK55_ENSVE</name>
<dbReference type="AlphaFoldDB" id="A0AAV8QK55"/>
<dbReference type="EMBL" id="JAQQAF010000006">
    <property type="protein sequence ID" value="KAJ8480634.1"/>
    <property type="molecule type" value="Genomic_DNA"/>
</dbReference>